<dbReference type="AlphaFoldDB" id="A0A200Q334"/>
<sequence>MWDTQRLNLQGKDIWELIPAAVVWCLWVERNRRAFEDKEKSREKLIIEIKALIFYWASTMRSFQDVSFQNVIVNWRRTYFDPP</sequence>
<accession>A0A200Q334</accession>
<dbReference type="InParanoid" id="A0A200Q334"/>
<evidence type="ECO:0000313" key="2">
    <source>
        <dbReference type="Proteomes" id="UP000195402"/>
    </source>
</evidence>
<keyword evidence="2" id="KW-1185">Reference proteome</keyword>
<dbReference type="EMBL" id="MVGT01003213">
    <property type="protein sequence ID" value="OVA04867.1"/>
    <property type="molecule type" value="Genomic_DNA"/>
</dbReference>
<name>A0A200Q334_MACCD</name>
<dbReference type="Proteomes" id="UP000195402">
    <property type="component" value="Unassembled WGS sequence"/>
</dbReference>
<gene>
    <name evidence="1" type="ORF">BVC80_8565g1</name>
</gene>
<protein>
    <submittedName>
        <fullName evidence="1">Uncharacterized protein</fullName>
    </submittedName>
</protein>
<proteinExistence type="predicted"/>
<organism evidence="1 2">
    <name type="scientific">Macleaya cordata</name>
    <name type="common">Five-seeded plume-poppy</name>
    <name type="synonym">Bocconia cordata</name>
    <dbReference type="NCBI Taxonomy" id="56857"/>
    <lineage>
        <taxon>Eukaryota</taxon>
        <taxon>Viridiplantae</taxon>
        <taxon>Streptophyta</taxon>
        <taxon>Embryophyta</taxon>
        <taxon>Tracheophyta</taxon>
        <taxon>Spermatophyta</taxon>
        <taxon>Magnoliopsida</taxon>
        <taxon>Ranunculales</taxon>
        <taxon>Papaveraceae</taxon>
        <taxon>Papaveroideae</taxon>
        <taxon>Macleaya</taxon>
    </lineage>
</organism>
<comment type="caution">
    <text evidence="1">The sequence shown here is derived from an EMBL/GenBank/DDBJ whole genome shotgun (WGS) entry which is preliminary data.</text>
</comment>
<evidence type="ECO:0000313" key="1">
    <source>
        <dbReference type="EMBL" id="OVA04867.1"/>
    </source>
</evidence>
<dbReference type="OrthoDB" id="1938430at2759"/>
<reference evidence="1 2" key="1">
    <citation type="journal article" date="2017" name="Mol. Plant">
        <title>The Genome of Medicinal Plant Macleaya cordata Provides New Insights into Benzylisoquinoline Alkaloids Metabolism.</title>
        <authorList>
            <person name="Liu X."/>
            <person name="Liu Y."/>
            <person name="Huang P."/>
            <person name="Ma Y."/>
            <person name="Qing Z."/>
            <person name="Tang Q."/>
            <person name="Cao H."/>
            <person name="Cheng P."/>
            <person name="Zheng Y."/>
            <person name="Yuan Z."/>
            <person name="Zhou Y."/>
            <person name="Liu J."/>
            <person name="Tang Z."/>
            <person name="Zhuo Y."/>
            <person name="Zhang Y."/>
            <person name="Yu L."/>
            <person name="Huang J."/>
            <person name="Yang P."/>
            <person name="Peng Q."/>
            <person name="Zhang J."/>
            <person name="Jiang W."/>
            <person name="Zhang Z."/>
            <person name="Lin K."/>
            <person name="Ro D.K."/>
            <person name="Chen X."/>
            <person name="Xiong X."/>
            <person name="Shang Y."/>
            <person name="Huang S."/>
            <person name="Zeng J."/>
        </authorList>
    </citation>
    <scope>NUCLEOTIDE SEQUENCE [LARGE SCALE GENOMIC DNA]</scope>
    <source>
        <strain evidence="2">cv. BLH2017</strain>
        <tissue evidence="1">Root</tissue>
    </source>
</reference>